<reference evidence="2" key="1">
    <citation type="journal article" date="2022" name="Mol. Ecol. Resour.">
        <title>The genomes of chicory, endive, great burdock and yacon provide insights into Asteraceae palaeo-polyploidization history and plant inulin production.</title>
        <authorList>
            <person name="Fan W."/>
            <person name="Wang S."/>
            <person name="Wang H."/>
            <person name="Wang A."/>
            <person name="Jiang F."/>
            <person name="Liu H."/>
            <person name="Zhao H."/>
            <person name="Xu D."/>
            <person name="Zhang Y."/>
        </authorList>
    </citation>
    <scope>NUCLEOTIDE SEQUENCE [LARGE SCALE GENOMIC DNA]</scope>
    <source>
        <strain evidence="2">cv. Yunnan</strain>
    </source>
</reference>
<comment type="caution">
    <text evidence="1">The sequence shown here is derived from an EMBL/GenBank/DDBJ whole genome shotgun (WGS) entry which is preliminary data.</text>
</comment>
<gene>
    <name evidence="1" type="ORF">L1987_76670</name>
</gene>
<evidence type="ECO:0000313" key="1">
    <source>
        <dbReference type="EMBL" id="KAI3693719.1"/>
    </source>
</evidence>
<evidence type="ECO:0000313" key="2">
    <source>
        <dbReference type="Proteomes" id="UP001056120"/>
    </source>
</evidence>
<reference evidence="1 2" key="2">
    <citation type="journal article" date="2022" name="Mol. Ecol. Resour.">
        <title>The genomes of chicory, endive, great burdock and yacon provide insights into Asteraceae paleo-polyploidization history and plant inulin production.</title>
        <authorList>
            <person name="Fan W."/>
            <person name="Wang S."/>
            <person name="Wang H."/>
            <person name="Wang A."/>
            <person name="Jiang F."/>
            <person name="Liu H."/>
            <person name="Zhao H."/>
            <person name="Xu D."/>
            <person name="Zhang Y."/>
        </authorList>
    </citation>
    <scope>NUCLEOTIDE SEQUENCE [LARGE SCALE GENOMIC DNA]</scope>
    <source>
        <strain evidence="2">cv. Yunnan</strain>
        <tissue evidence="1">Leaves</tissue>
    </source>
</reference>
<protein>
    <submittedName>
        <fullName evidence="1">Uncharacterized protein</fullName>
    </submittedName>
</protein>
<name>A0ACB8Z703_9ASTR</name>
<accession>A0ACB8Z703</accession>
<dbReference type="EMBL" id="CM042043">
    <property type="protein sequence ID" value="KAI3693719.1"/>
    <property type="molecule type" value="Genomic_DNA"/>
</dbReference>
<proteinExistence type="predicted"/>
<sequence length="102" mass="11889">MGALIKRVVQLGINSGFKTKINVGFVPTSSFVSKQSPYDYGYRRHLSHIVDTLAVEHHFSMLKFEGEKLHTDIEQNFEKLRIDIEKMHRDLINKLEKIQFTV</sequence>
<keyword evidence="2" id="KW-1185">Reference proteome</keyword>
<organism evidence="1 2">
    <name type="scientific">Smallanthus sonchifolius</name>
    <dbReference type="NCBI Taxonomy" id="185202"/>
    <lineage>
        <taxon>Eukaryota</taxon>
        <taxon>Viridiplantae</taxon>
        <taxon>Streptophyta</taxon>
        <taxon>Embryophyta</taxon>
        <taxon>Tracheophyta</taxon>
        <taxon>Spermatophyta</taxon>
        <taxon>Magnoliopsida</taxon>
        <taxon>eudicotyledons</taxon>
        <taxon>Gunneridae</taxon>
        <taxon>Pentapetalae</taxon>
        <taxon>asterids</taxon>
        <taxon>campanulids</taxon>
        <taxon>Asterales</taxon>
        <taxon>Asteraceae</taxon>
        <taxon>Asteroideae</taxon>
        <taxon>Heliantheae alliance</taxon>
        <taxon>Millerieae</taxon>
        <taxon>Smallanthus</taxon>
    </lineage>
</organism>
<dbReference type="Proteomes" id="UP001056120">
    <property type="component" value="Linkage Group LG26"/>
</dbReference>